<dbReference type="EMBL" id="HG937516">
    <property type="protein sequence ID" value="CDN40555.1"/>
    <property type="molecule type" value="Genomic_DNA"/>
</dbReference>
<dbReference type="InterPro" id="IPR006379">
    <property type="entry name" value="HAD-SF_hydro_IIB"/>
</dbReference>
<dbReference type="AlphaFoldDB" id="A0A292IIQ1"/>
<evidence type="ECO:0000313" key="2">
    <source>
        <dbReference type="Proteomes" id="UP000261764"/>
    </source>
</evidence>
<accession>A0A292IIQ1</accession>
<dbReference type="Gene3D" id="3.40.50.1000">
    <property type="entry name" value="HAD superfamily/HAD-like"/>
    <property type="match status" value="1"/>
</dbReference>
<reference evidence="1 2" key="1">
    <citation type="journal article" date="2015" name="Clin. Infect. Dis.">
        <title>Genomic Investigations unmask Mycoplasma amphoriforme, a new respiratory pathogen.</title>
        <authorList>
            <person name="Gillespie S.H."/>
            <person name="Ling C.L."/>
            <person name="Oravcova K."/>
            <person name="Pinheiro M."/>
            <person name="Wells L."/>
            <person name="Bryant J.M."/>
            <person name="McHugh T.D."/>
            <person name="Bebear C."/>
            <person name="Webster D."/>
            <person name="Harris S.R."/>
            <person name="Seth-Smith H.M."/>
            <person name="Thomson N.R."/>
        </authorList>
    </citation>
    <scope>NUCLEOTIDE SEQUENCE [LARGE SCALE GENOMIC DNA]</scope>
    <source>
        <strain evidence="1 2">A39</strain>
    </source>
</reference>
<dbReference type="NCBIfam" id="TIGR00099">
    <property type="entry name" value="Cof-subfamily"/>
    <property type="match status" value="1"/>
</dbReference>
<evidence type="ECO:0000313" key="1">
    <source>
        <dbReference type="EMBL" id="CDN40555.1"/>
    </source>
</evidence>
<dbReference type="SFLD" id="SFLDS00003">
    <property type="entry name" value="Haloacid_Dehalogenase"/>
    <property type="match status" value="1"/>
</dbReference>
<dbReference type="SFLD" id="SFLDG01140">
    <property type="entry name" value="C2.B:_Phosphomannomutase_and_P"/>
    <property type="match status" value="1"/>
</dbReference>
<dbReference type="SUPFAM" id="SSF56784">
    <property type="entry name" value="HAD-like"/>
    <property type="match status" value="1"/>
</dbReference>
<organism evidence="1 2">
    <name type="scientific">Mycoplasma amphoriforme A39</name>
    <dbReference type="NCBI Taxonomy" id="572419"/>
    <lineage>
        <taxon>Bacteria</taxon>
        <taxon>Bacillati</taxon>
        <taxon>Mycoplasmatota</taxon>
        <taxon>Mollicutes</taxon>
        <taxon>Mycoplasmataceae</taxon>
        <taxon>Mycoplasma</taxon>
    </lineage>
</organism>
<dbReference type="PANTHER" id="PTHR10000:SF8">
    <property type="entry name" value="HAD SUPERFAMILY HYDROLASE-LIKE, TYPE 3"/>
    <property type="match status" value="1"/>
</dbReference>
<dbReference type="GO" id="GO:0016791">
    <property type="term" value="F:phosphatase activity"/>
    <property type="evidence" value="ECO:0007669"/>
    <property type="project" value="TreeGrafter"/>
</dbReference>
<dbReference type="GO" id="GO:0005829">
    <property type="term" value="C:cytosol"/>
    <property type="evidence" value="ECO:0007669"/>
    <property type="project" value="TreeGrafter"/>
</dbReference>
<dbReference type="PROSITE" id="PS01228">
    <property type="entry name" value="COF_1"/>
    <property type="match status" value="1"/>
</dbReference>
<dbReference type="GO" id="GO:0000287">
    <property type="term" value="F:magnesium ion binding"/>
    <property type="evidence" value="ECO:0007669"/>
    <property type="project" value="TreeGrafter"/>
</dbReference>
<dbReference type="Pfam" id="PF08282">
    <property type="entry name" value="Hydrolase_3"/>
    <property type="match status" value="1"/>
</dbReference>
<dbReference type="RefSeq" id="WP_343251175.1">
    <property type="nucleotide sequence ID" value="NZ_HG937516.1"/>
</dbReference>
<dbReference type="KEGG" id="mamp:MAMA39_04350"/>
<sequence>MNNKKIFVFDVDGTLLNDQKMLMPGTIKAVQMLQKQGHHVLLSSGRIPTAMRYYYRRLNLNDFMIGGCGAVIYNPHTKRYIKAKPFSVQIVDEFIGYAKELKREILITNGEDNLRFYFGVDPIQEVDDPDFFRNYSETNFYDDISRWEQNKTTFKVVQMSLKAEGKIISEWINYLKEKYQNVVTIALGSTVNIDVSPLGVSKSSALAVICKQLKVSTDNLYVFGDSENDVSSFLLSGTAIAMGNAKDPVKAMADVIIGDNNHESIYNYLVKQQLI</sequence>
<dbReference type="NCBIfam" id="TIGR01484">
    <property type="entry name" value="HAD-SF-IIB"/>
    <property type="match status" value="1"/>
</dbReference>
<dbReference type="Gene3D" id="3.30.1240.10">
    <property type="match status" value="1"/>
</dbReference>
<name>A0A292IIQ1_9MOLU</name>
<protein>
    <recommendedName>
        <fullName evidence="3">Cof-like hydrolase</fullName>
    </recommendedName>
</protein>
<dbReference type="Proteomes" id="UP000261764">
    <property type="component" value="Chromosome I"/>
</dbReference>
<gene>
    <name evidence="1" type="ORF">MAMA39_04350</name>
</gene>
<dbReference type="InterPro" id="IPR036412">
    <property type="entry name" value="HAD-like_sf"/>
</dbReference>
<dbReference type="PANTHER" id="PTHR10000">
    <property type="entry name" value="PHOSPHOSERINE PHOSPHATASE"/>
    <property type="match status" value="1"/>
</dbReference>
<proteinExistence type="predicted"/>
<dbReference type="InterPro" id="IPR000150">
    <property type="entry name" value="Cof"/>
</dbReference>
<dbReference type="InterPro" id="IPR023214">
    <property type="entry name" value="HAD_sf"/>
</dbReference>
<evidence type="ECO:0008006" key="3">
    <source>
        <dbReference type="Google" id="ProtNLM"/>
    </source>
</evidence>
<keyword evidence="2" id="KW-1185">Reference proteome</keyword>